<dbReference type="PANTHER" id="PTHR37984:SF5">
    <property type="entry name" value="PROTEIN NYNRIN-LIKE"/>
    <property type="match status" value="1"/>
</dbReference>
<name>A0A1I7WHF3_HETBA</name>
<organism evidence="1 2">
    <name type="scientific">Heterorhabditis bacteriophora</name>
    <name type="common">Entomopathogenic nematode worm</name>
    <dbReference type="NCBI Taxonomy" id="37862"/>
    <lineage>
        <taxon>Eukaryota</taxon>
        <taxon>Metazoa</taxon>
        <taxon>Ecdysozoa</taxon>
        <taxon>Nematoda</taxon>
        <taxon>Chromadorea</taxon>
        <taxon>Rhabditida</taxon>
        <taxon>Rhabditina</taxon>
        <taxon>Rhabditomorpha</taxon>
        <taxon>Strongyloidea</taxon>
        <taxon>Heterorhabditidae</taxon>
        <taxon>Heterorhabditis</taxon>
    </lineage>
</organism>
<evidence type="ECO:0000313" key="1">
    <source>
        <dbReference type="Proteomes" id="UP000095283"/>
    </source>
</evidence>
<protein>
    <submittedName>
        <fullName evidence="2">Reverse transcriptase domain-containing protein</fullName>
    </submittedName>
</protein>
<dbReference type="Proteomes" id="UP000095283">
    <property type="component" value="Unplaced"/>
</dbReference>
<reference evidence="2" key="1">
    <citation type="submission" date="2016-11" db="UniProtKB">
        <authorList>
            <consortium name="WormBaseParasite"/>
        </authorList>
    </citation>
    <scope>IDENTIFICATION</scope>
</reference>
<keyword evidence="1" id="KW-1185">Reference proteome</keyword>
<dbReference type="InterPro" id="IPR043502">
    <property type="entry name" value="DNA/RNA_pol_sf"/>
</dbReference>
<accession>A0A1I7WHF3</accession>
<dbReference type="AlphaFoldDB" id="A0A1I7WHF3"/>
<sequence>MHRHPLSTPDKAFPRLNQGTLFSQIDLADAYIQYNQLLLGVKSAPNHGFSYFDDIIKIQEYISHVRLQKCKFTQSRIGKTSRPEKLAVITKMPTPQNINELQIFLG</sequence>
<dbReference type="InterPro" id="IPR050951">
    <property type="entry name" value="Retrovirus_Pol_polyprotein"/>
</dbReference>
<proteinExistence type="predicted"/>
<dbReference type="PANTHER" id="PTHR37984">
    <property type="entry name" value="PROTEIN CBG26694"/>
    <property type="match status" value="1"/>
</dbReference>
<dbReference type="WBParaSite" id="Hba_04429">
    <property type="protein sequence ID" value="Hba_04429"/>
    <property type="gene ID" value="Hba_04429"/>
</dbReference>
<evidence type="ECO:0000313" key="2">
    <source>
        <dbReference type="WBParaSite" id="Hba_04429"/>
    </source>
</evidence>
<dbReference type="SUPFAM" id="SSF56672">
    <property type="entry name" value="DNA/RNA polymerases"/>
    <property type="match status" value="1"/>
</dbReference>